<dbReference type="PANTHER" id="PTHR48148">
    <property type="entry name" value="KERATINOCYTE PROLINE-RICH PROTEIN"/>
    <property type="match status" value="1"/>
</dbReference>
<keyword evidence="4" id="KW-1185">Reference proteome</keyword>
<feature type="region of interest" description="Disordered" evidence="1">
    <location>
        <begin position="2598"/>
        <end position="2630"/>
    </location>
</feature>
<feature type="compositionally biased region" description="Low complexity" evidence="1">
    <location>
        <begin position="716"/>
        <end position="725"/>
    </location>
</feature>
<feature type="region of interest" description="Disordered" evidence="1">
    <location>
        <begin position="620"/>
        <end position="649"/>
    </location>
</feature>
<dbReference type="PANTHER" id="PTHR48148:SF3">
    <property type="entry name" value="KERATINOCYTE PROLINE-RICH PROTEIN"/>
    <property type="match status" value="1"/>
</dbReference>
<feature type="compositionally biased region" description="Polar residues" evidence="1">
    <location>
        <begin position="732"/>
        <end position="743"/>
    </location>
</feature>
<feature type="region of interest" description="Disordered" evidence="1">
    <location>
        <begin position="668"/>
        <end position="828"/>
    </location>
</feature>
<accession>A0ABQ8ULL1</accession>
<protein>
    <submittedName>
        <fullName evidence="3">Phospholipase carboxylesterase</fullName>
    </submittedName>
</protein>
<feature type="compositionally biased region" description="Polar residues" evidence="1">
    <location>
        <begin position="2600"/>
        <end position="2611"/>
    </location>
</feature>
<feature type="region of interest" description="Disordered" evidence="1">
    <location>
        <begin position="2071"/>
        <end position="2127"/>
    </location>
</feature>
<dbReference type="EMBL" id="JAPMOS010000015">
    <property type="protein sequence ID" value="KAJ4460075.1"/>
    <property type="molecule type" value="Genomic_DNA"/>
</dbReference>
<feature type="region of interest" description="Disordered" evidence="1">
    <location>
        <begin position="2214"/>
        <end position="2336"/>
    </location>
</feature>
<feature type="compositionally biased region" description="Low complexity" evidence="1">
    <location>
        <begin position="2275"/>
        <end position="2287"/>
    </location>
</feature>
<dbReference type="Gene3D" id="3.40.50.1820">
    <property type="entry name" value="alpha/beta hydrolase"/>
    <property type="match status" value="1"/>
</dbReference>
<dbReference type="Proteomes" id="UP001141327">
    <property type="component" value="Unassembled WGS sequence"/>
</dbReference>
<evidence type="ECO:0000313" key="3">
    <source>
        <dbReference type="EMBL" id="KAJ4460075.1"/>
    </source>
</evidence>
<evidence type="ECO:0000256" key="1">
    <source>
        <dbReference type="SAM" id="MobiDB-lite"/>
    </source>
</evidence>
<dbReference type="Pfam" id="PF02230">
    <property type="entry name" value="Abhydrolase_2"/>
    <property type="match status" value="1"/>
</dbReference>
<evidence type="ECO:0000313" key="4">
    <source>
        <dbReference type="Proteomes" id="UP001141327"/>
    </source>
</evidence>
<proteinExistence type="predicted"/>
<feature type="region of interest" description="Disordered" evidence="1">
    <location>
        <begin position="1877"/>
        <end position="1922"/>
    </location>
</feature>
<reference evidence="3" key="1">
    <citation type="journal article" date="2022" name="bioRxiv">
        <title>Genomics of Preaxostyla Flagellates Illuminates Evolutionary Transitions and the Path Towards Mitochondrial Loss.</title>
        <authorList>
            <person name="Novak L.V.F."/>
            <person name="Treitli S.C."/>
            <person name="Pyrih J."/>
            <person name="Halakuc P."/>
            <person name="Pipaliya S.V."/>
            <person name="Vacek V."/>
            <person name="Brzon O."/>
            <person name="Soukal P."/>
            <person name="Eme L."/>
            <person name="Dacks J.B."/>
            <person name="Karnkowska A."/>
            <person name="Elias M."/>
            <person name="Hampl V."/>
        </authorList>
    </citation>
    <scope>NUCLEOTIDE SEQUENCE</scope>
    <source>
        <strain evidence="3">RCP-MX</strain>
    </source>
</reference>
<feature type="compositionally biased region" description="Low complexity" evidence="1">
    <location>
        <begin position="1394"/>
        <end position="1425"/>
    </location>
</feature>
<organism evidence="3 4">
    <name type="scientific">Paratrimastix pyriformis</name>
    <dbReference type="NCBI Taxonomy" id="342808"/>
    <lineage>
        <taxon>Eukaryota</taxon>
        <taxon>Metamonada</taxon>
        <taxon>Preaxostyla</taxon>
        <taxon>Paratrimastigidae</taxon>
        <taxon>Paratrimastix</taxon>
    </lineage>
</organism>
<dbReference type="InterPro" id="IPR003140">
    <property type="entry name" value="PLipase/COase/thioEstase"/>
</dbReference>
<dbReference type="SUPFAM" id="SSF53474">
    <property type="entry name" value="alpha/beta-Hydrolases"/>
    <property type="match status" value="1"/>
</dbReference>
<feature type="compositionally biased region" description="Pro residues" evidence="1">
    <location>
        <begin position="1910"/>
        <end position="1922"/>
    </location>
</feature>
<comment type="caution">
    <text evidence="3">The sequence shown here is derived from an EMBL/GenBank/DDBJ whole genome shotgun (WGS) entry which is preliminary data.</text>
</comment>
<feature type="compositionally biased region" description="Pro residues" evidence="1">
    <location>
        <begin position="1889"/>
        <end position="1901"/>
    </location>
</feature>
<feature type="domain" description="Phospholipase/carboxylesterase/thioesterase" evidence="2">
    <location>
        <begin position="2356"/>
        <end position="2556"/>
    </location>
</feature>
<name>A0ABQ8ULL1_9EUKA</name>
<feature type="region of interest" description="Disordered" evidence="1">
    <location>
        <begin position="1384"/>
        <end position="1459"/>
    </location>
</feature>
<feature type="region of interest" description="Disordered" evidence="1">
    <location>
        <begin position="1942"/>
        <end position="1980"/>
    </location>
</feature>
<feature type="compositionally biased region" description="Pro residues" evidence="1">
    <location>
        <begin position="2245"/>
        <end position="2258"/>
    </location>
</feature>
<feature type="compositionally biased region" description="Pro residues" evidence="1">
    <location>
        <begin position="1960"/>
        <end position="1971"/>
    </location>
</feature>
<feature type="compositionally biased region" description="Pro residues" evidence="1">
    <location>
        <begin position="2018"/>
        <end position="2028"/>
    </location>
</feature>
<feature type="compositionally biased region" description="Gly residues" evidence="1">
    <location>
        <begin position="756"/>
        <end position="766"/>
    </location>
</feature>
<dbReference type="InterPro" id="IPR029058">
    <property type="entry name" value="AB_hydrolase_fold"/>
</dbReference>
<feature type="compositionally biased region" description="Pro residues" evidence="1">
    <location>
        <begin position="670"/>
        <end position="686"/>
    </location>
</feature>
<evidence type="ECO:0000259" key="2">
    <source>
        <dbReference type="Pfam" id="PF02230"/>
    </source>
</evidence>
<feature type="region of interest" description="Disordered" evidence="1">
    <location>
        <begin position="1998"/>
        <end position="2050"/>
    </location>
</feature>
<sequence length="2630" mass="272462">MVGKTNFELSMVIREAHGSHPSFYLGFFFFSEIAEVTKMFNLAPGTDLLEWFWGTLCVPSPVLIHHSFLSGYWPIVSDNQVLGFLPLLRTGNFHTLENHPLLFMKLTQAGFVTNIDRSSVDPHRLYADALLSEGLQHLLKLRPEARAWCLPIPSNYPAPSLGPGNLVPPLSATGIKPLSDRAPWTVHPTLLVSGLAVAHGCASDSEAVASTGPLFDAAAAAASALAGQVTDGPPSIGSPSPARVLSTSLATLSDDSKQRTVITGLFAPLFLTGSSNPAIAPETVDREILRSTVTSLSVLPSLGSRLVYNGFLLEELCGSTEQSAVYKPLLVAPPRHRPKLASPATTPSTLGLPTGSGSPALSAINFGSPLHRAVPLAPINFPRPGPRSPSATKIVPPEASNAAVAMSANATEPTPQQGALSFDQFVVMLSRLYQPSTATPSTPVQQPSRLPIVEDVTLPVAPQTPLDSSSLFPVTPSLSMSSTLLRPATPFASFEAVSTPVFPPPVLISTTRAPQQVEVAEMPVSGDTFSIGDQHYSLMALAKALARAYQYTVVRRPSVPEPPPATPPATAPPPPFEAEDLALMAPLPPAALPAGMPKSTVVAPLRPMVAFVDHPASLPPAASAPAAASGAQTAIPPQPSHSVEPSPSSSVGIDILDLVTRSLAVGTPTKPIPVPAPAPSPSPSPTPDFLVHQSAPPTLPPLDAAPDVQRGPRGGLPPRNGSRPRYPYGSTPPDTASPLANSPSRRHFHQPHHPYGGHGAGGGFGTSGDPREDAHLSNLRTMPFIGNQPNPSSDDMEDPLTGGRPYSRNRYDGRRSTPTGGRKSREARFYERDCETFDLTPASAAFDGTGGLHPAHPGGAAVSAEMEDWARQTQENHARLRADRPSNLIPVPKGAAVAQAPALSTIKPPQFRAKTVEDDDPDRPRQAMVEVAITKGLKFSLDQAVNEFSSFLQAQKEGGGGEGKLIALLKNLCFFAASARHVFVESLLDCFKYQDRKIITYSHYLIDVSRFSCPPGIRDRVLSTMERIVKAESLAGVRKAYALRTYGLYVSPDTAAEPGSLWDLMDPLLDPSVRPEDRATVDAFVTGERAVMQARLPGPPSPSPPLDPSPIVTATCRRPNAPRRLPPWRCCCRRVLSRAAPTWRRGPDRLGPDGFKRFFQGVLKGLGPVPHGAAHALQLFQGALCPDTAKVISRVVCSFCQAAYVVAAPSGPPAPALGPGTKASPLPVPPSPLAAVHPIVRVRLAGLIADTAALLARMARHGKSGGIEGGGEEDGAVSPNTGTELAATSANLCCLLAAMGADLVLANPQAEAPKKEKAPLAPPAQVAPCLPMSSPTESPLALAPALAAIRAFCQLPTWPSGATLRVPLMGRLLGSLLELPPEAAGQPVSNPGDAAPSTALQAAPATSAAAPASAGAADQAGSQTGPAEGEAGANDSPPPSPRATEAGPEGADPMPPTILGAAAGGLSSSATAAASVALLYARFHFSSFHKIALPVRNLDRPFLPDGMYLLQPLGPGSSSLGSRATQLLQPLFPPLSRYLRDRLPALRTQAALGAVWLLHMGPAPAPLAPAQLGLPAPPVGPLAASERDRRPLVCCGPATLGRLVEAELRAERSIQWSLFLEAIRQRLAVSGQAVLPLFWSALRHICAPAAMGPALFVDAACSTTLGDILTDVAAYGPTGRRAVLQFLVELYDAPGASERLTEAVVTTLGIRGAALCEGDPAARDSLVARLVEGANVGSWQLRMLCTQALGTVMLATAEPEAQRIIGSHLAALCAADAASGPLVERPLQLLRLVTAQRRAFQANVLAQFPSPEGLVAGQLELIARAHMTLVQTLAAYAPPLAGALPLGPECRPFLDRFAAVLPEHPFLGDPLWTGTCRPAPPAPAAATPPAAPPSPRPPPPAAAAAAAPTTEPPPAATATASPPPLAPAVVVATVPTAPAPALPTASTNPFDEVPQEAAPAPAPAAPAPAPAAPTSTSLFGPAAAPAAPALSLFGPAQAETVGNNPFDEAPPADHPAAAPAPVPAPAPPQHQEQPQPNESPADAGFFGTAGPAATPGALSLFAAQPATGAPHQEYAAPLSGGATTSLFGPEAPASPSPSPLPAGGHNDLFGAAPSPPPPAGSDLFGSGSVGPSNDLFAASAHSDSLFGPPAAAGGSLFDAAPEAPAAASGRSGSIFEEAAAPAPAPADSGSLFFGGRHSLFDEASATQAHPSAMATLGLPSAPPPPAGAEVPDPEFDPGATRASPMPMPMPAHPGPPDQQPSAQGQGGMLTLFGGMSPMAPASPSPSALPGTVRLEPQGNGRQHPKSFRVASPKEKTVDSSPRVSLPPSGKKARDRMLSPSPADFPLEFVFHHSCDGRDTNVLILLHGLGDTPAPFANLALRMRLPQTCSLSLKGPVPVPLFPEGGAWTVAFESNGELITPTASDTRRLRSLTFSIGKLHDVFRILTTRFGFSPDRIFMLGFSNGALAAVEAARTWPHPLGGVVAISDTVLEECLLTGQPPAPGTPPPGAQTPVLVIHGTRDTTVPVELCRRKAAFLKKPGGMTAVALHEFAKGHEMIKSRAEVDLLMGFFAKRLVLRSGLEGRADLVEVTGQHPLKEALTTRSRQGRTTPPGSEMSAARHRLGLSSKTFA</sequence>
<gene>
    <name evidence="3" type="ORF">PAPYR_3797</name>
</gene>